<dbReference type="InterPro" id="IPR051257">
    <property type="entry name" value="Diverse_CBS-Domain"/>
</dbReference>
<dbReference type="HOGENOM" id="CLU_027866_1_0_7"/>
<dbReference type="PANTHER" id="PTHR43080">
    <property type="entry name" value="CBS DOMAIN-CONTAINING PROTEIN CBSX3, MITOCHONDRIAL"/>
    <property type="match status" value="1"/>
</dbReference>
<dbReference type="Gene3D" id="3.10.580.10">
    <property type="entry name" value="CBS-domain"/>
    <property type="match status" value="1"/>
</dbReference>
<dbReference type="Proteomes" id="UP000007844">
    <property type="component" value="Chromosome"/>
</dbReference>
<dbReference type="SMART" id="SM00116">
    <property type="entry name" value="CBS"/>
    <property type="match status" value="2"/>
</dbReference>
<dbReference type="InterPro" id="IPR046342">
    <property type="entry name" value="CBS_dom_sf"/>
</dbReference>
<feature type="domain" description="Cyclic nucleotide-binding" evidence="3">
    <location>
        <begin position="14"/>
        <end position="113"/>
    </location>
</feature>
<keyword evidence="1 2" id="KW-0129">CBS domain</keyword>
<keyword evidence="5" id="KW-0808">Transferase</keyword>
<dbReference type="SUPFAM" id="SSF54631">
    <property type="entry name" value="CBS-domain pair"/>
    <property type="match status" value="1"/>
</dbReference>
<dbReference type="InterPro" id="IPR000644">
    <property type="entry name" value="CBS_dom"/>
</dbReference>
<dbReference type="InterPro" id="IPR005105">
    <property type="entry name" value="GlnD_Uridyltrans_N"/>
</dbReference>
<feature type="domain" description="CBS" evidence="4">
    <location>
        <begin position="218"/>
        <end position="277"/>
    </location>
</feature>
<proteinExistence type="predicted"/>
<dbReference type="SUPFAM" id="SSF51206">
    <property type="entry name" value="cAMP-binding domain-like"/>
    <property type="match status" value="1"/>
</dbReference>
<dbReference type="CDD" id="cd05401">
    <property type="entry name" value="NT_GlnE_GlnD_like"/>
    <property type="match status" value="1"/>
</dbReference>
<dbReference type="InterPro" id="IPR000595">
    <property type="entry name" value="cNMP-bd_dom"/>
</dbReference>
<accession>F3Z488</accession>
<reference evidence="5 6" key="1">
    <citation type="journal article" date="2011" name="J. Bacteriol.">
        <title>Genome sequence of the mercury-methylating and pleomorphic Desulfovibrio africanus Strain Walvis Bay.</title>
        <authorList>
            <person name="Brown S.D."/>
            <person name="Wall J.D."/>
            <person name="Kucken A.M."/>
            <person name="Gilmour C.C."/>
            <person name="Podar M."/>
            <person name="Brandt C.C."/>
            <person name="Teshima H."/>
            <person name="Detter J.C."/>
            <person name="Han C.S."/>
            <person name="Land M.L."/>
            <person name="Lucas S."/>
            <person name="Han J."/>
            <person name="Pennacchio L."/>
            <person name="Nolan M."/>
            <person name="Pitluck S."/>
            <person name="Woyke T."/>
            <person name="Goodwin L."/>
            <person name="Palumbo A.V."/>
            <person name="Elias D.A."/>
        </authorList>
    </citation>
    <scope>NUCLEOTIDE SEQUENCE [LARGE SCALE GENOMIC DNA]</scope>
    <source>
        <strain evidence="5 6">Walvis Bay</strain>
    </source>
</reference>
<keyword evidence="6" id="KW-1185">Reference proteome</keyword>
<evidence type="ECO:0000313" key="5">
    <source>
        <dbReference type="EMBL" id="EGJ51630.1"/>
    </source>
</evidence>
<evidence type="ECO:0000256" key="2">
    <source>
        <dbReference type="PROSITE-ProRule" id="PRU00703"/>
    </source>
</evidence>
<gene>
    <name evidence="5" type="ORF">Desaf_3341</name>
</gene>
<dbReference type="PROSITE" id="PS51371">
    <property type="entry name" value="CBS"/>
    <property type="match status" value="1"/>
</dbReference>
<dbReference type="eggNOG" id="COG2905">
    <property type="taxonomic scope" value="Bacteria"/>
</dbReference>
<dbReference type="InterPro" id="IPR014710">
    <property type="entry name" value="RmlC-like_jellyroll"/>
</dbReference>
<dbReference type="GO" id="GO:0008773">
    <property type="term" value="F:[protein-PII] uridylyltransferase activity"/>
    <property type="evidence" value="ECO:0007669"/>
    <property type="project" value="InterPro"/>
</dbReference>
<sequence>MSEALLAFLERVSPFSGLPPDIRREAAARAAIRHIPAGGRLPSPAREDQQVHVVVSGLFEILCEDQAVDLAVPGDVLGFEAHLSGEELPPLSAQALEDGSVAALPAQTFAGLLALPEAAEHFAWRAARLRFALELAERRAVMPADPLLGRRLADLELRAPLTLGPGLSLAEAAGRLAEAGAASCLLDLGEGSLGILTERDVVRAVAQNAGSRPARDFASSPLVTMDRSRLLVEAFAAMVQKNIRRLVLTGEDGRPRAIVEERDLLSSGGDNPVHTARLIDKAETPAALAAVMERLTAMVARAVAEGLAMEKVGRLTALIADRVLLRAAVLAGDGSGQQAALCALGSEGRREQFLATDQDNAMIVPDGSGEAGVKAAGEFAGRLVAILAEAGLPRCSKDIMADNPAWRMPLSRWRAEIDRLVLKADAEAVLKLSLLADARHILGDAALTEGLRAHLVRKLADAPVLLRYLAREALRFDPPLGFFGGLQVERGGPAHGRLDVKKGGLFPIMQGAKTLALEHGIAETSTFDRLDRLAEAGVLPETLCRDLCEAYEHIQALRVRGQIERLRAGLPPDNAIDPRGLSALERDRLRQCLKLVASFQGLLSEKYGLRLLP</sequence>
<dbReference type="PANTHER" id="PTHR43080:SF2">
    <property type="entry name" value="CBS DOMAIN-CONTAINING PROTEIN"/>
    <property type="match status" value="1"/>
</dbReference>
<dbReference type="InterPro" id="IPR018490">
    <property type="entry name" value="cNMP-bd_dom_sf"/>
</dbReference>
<dbReference type="Pfam" id="PF00571">
    <property type="entry name" value="CBS"/>
    <property type="match status" value="2"/>
</dbReference>
<dbReference type="Pfam" id="PF10335">
    <property type="entry name" value="DUF294_C"/>
    <property type="match status" value="1"/>
</dbReference>
<dbReference type="Gene3D" id="2.60.120.10">
    <property type="entry name" value="Jelly Rolls"/>
    <property type="match status" value="1"/>
</dbReference>
<evidence type="ECO:0000259" key="4">
    <source>
        <dbReference type="PROSITE" id="PS51371"/>
    </source>
</evidence>
<evidence type="ECO:0000313" key="6">
    <source>
        <dbReference type="Proteomes" id="UP000007844"/>
    </source>
</evidence>
<dbReference type="PROSITE" id="PS50042">
    <property type="entry name" value="CNMP_BINDING_3"/>
    <property type="match status" value="1"/>
</dbReference>
<dbReference type="InterPro" id="IPR018821">
    <property type="entry name" value="DUF294_put_nucleoTrafse_sb-bd"/>
</dbReference>
<organism evidence="5 6">
    <name type="scientific">Desulfocurvibacter africanus subsp. africanus str. Walvis Bay</name>
    <dbReference type="NCBI Taxonomy" id="690850"/>
    <lineage>
        <taxon>Bacteria</taxon>
        <taxon>Pseudomonadati</taxon>
        <taxon>Thermodesulfobacteriota</taxon>
        <taxon>Desulfovibrionia</taxon>
        <taxon>Desulfovibrionales</taxon>
        <taxon>Desulfovibrionaceae</taxon>
        <taxon>Desulfocurvibacter</taxon>
    </lineage>
</organism>
<dbReference type="RefSeq" id="WP_014261250.1">
    <property type="nucleotide sequence ID" value="NC_016629.1"/>
</dbReference>
<dbReference type="STRING" id="690850.Desaf_3341"/>
<dbReference type="KEGG" id="daf:Desaf_3341"/>
<protein>
    <submittedName>
        <fullName evidence="5">Putative CBS domain and cyclic nucleotide-regulated nucleotidyltransferase</fullName>
    </submittedName>
</protein>
<evidence type="ECO:0000256" key="1">
    <source>
        <dbReference type="ARBA" id="ARBA00023122"/>
    </source>
</evidence>
<evidence type="ECO:0000259" key="3">
    <source>
        <dbReference type="PROSITE" id="PS50042"/>
    </source>
</evidence>
<dbReference type="AlphaFoldDB" id="F3Z488"/>
<dbReference type="Pfam" id="PF03445">
    <property type="entry name" value="DUF294"/>
    <property type="match status" value="1"/>
</dbReference>
<dbReference type="EMBL" id="CP003221">
    <property type="protein sequence ID" value="EGJ51630.1"/>
    <property type="molecule type" value="Genomic_DNA"/>
</dbReference>
<name>F3Z488_DESAF</name>